<reference evidence="2" key="2">
    <citation type="submission" date="2020-09" db="EMBL/GenBank/DDBJ databases">
        <authorList>
            <person name="Sun Q."/>
            <person name="Zhou Y."/>
        </authorList>
    </citation>
    <scope>NUCLEOTIDE SEQUENCE</scope>
    <source>
        <strain evidence="2">CGMCC 1.12181</strain>
    </source>
</reference>
<evidence type="ECO:0000256" key="1">
    <source>
        <dbReference type="SAM" id="SignalP"/>
    </source>
</evidence>
<evidence type="ECO:0000313" key="3">
    <source>
        <dbReference type="Proteomes" id="UP000605253"/>
    </source>
</evidence>
<dbReference type="AlphaFoldDB" id="A0A917CFV6"/>
<name>A0A917CFV6_9GAMM</name>
<feature type="signal peptide" evidence="1">
    <location>
        <begin position="1"/>
        <end position="22"/>
    </location>
</feature>
<keyword evidence="3" id="KW-1185">Reference proteome</keyword>
<protein>
    <recommendedName>
        <fullName evidence="4">Secreted protein</fullName>
    </recommendedName>
</protein>
<proteinExistence type="predicted"/>
<dbReference type="EMBL" id="BMEO01000002">
    <property type="protein sequence ID" value="GGF87311.1"/>
    <property type="molecule type" value="Genomic_DNA"/>
</dbReference>
<accession>A0A917CFV6</accession>
<dbReference type="RefSeq" id="WP_188364145.1">
    <property type="nucleotide sequence ID" value="NZ_BAABJF010000032.1"/>
</dbReference>
<reference evidence="2" key="1">
    <citation type="journal article" date="2014" name="Int. J. Syst. Evol. Microbiol.">
        <title>Complete genome sequence of Corynebacterium casei LMG S-19264T (=DSM 44701T), isolated from a smear-ripened cheese.</title>
        <authorList>
            <consortium name="US DOE Joint Genome Institute (JGI-PGF)"/>
            <person name="Walter F."/>
            <person name="Albersmeier A."/>
            <person name="Kalinowski J."/>
            <person name="Ruckert C."/>
        </authorList>
    </citation>
    <scope>NUCLEOTIDE SEQUENCE</scope>
    <source>
        <strain evidence="2">CGMCC 1.12181</strain>
    </source>
</reference>
<organism evidence="2 3">
    <name type="scientific">Marinicella pacifica</name>
    <dbReference type="NCBI Taxonomy" id="1171543"/>
    <lineage>
        <taxon>Bacteria</taxon>
        <taxon>Pseudomonadati</taxon>
        <taxon>Pseudomonadota</taxon>
        <taxon>Gammaproteobacteria</taxon>
        <taxon>Lysobacterales</taxon>
        <taxon>Marinicellaceae</taxon>
        <taxon>Marinicella</taxon>
    </lineage>
</organism>
<dbReference type="Proteomes" id="UP000605253">
    <property type="component" value="Unassembled WGS sequence"/>
</dbReference>
<gene>
    <name evidence="2" type="ORF">GCM10011365_05480</name>
</gene>
<evidence type="ECO:0008006" key="4">
    <source>
        <dbReference type="Google" id="ProtNLM"/>
    </source>
</evidence>
<evidence type="ECO:0000313" key="2">
    <source>
        <dbReference type="EMBL" id="GGF87311.1"/>
    </source>
</evidence>
<comment type="caution">
    <text evidence="2">The sequence shown here is derived from an EMBL/GenBank/DDBJ whole genome shotgun (WGS) entry which is preliminary data.</text>
</comment>
<sequence length="252" mass="27714">MKKVLKVSFAVASMAFTSMSFAQCDDTNLDAWDQVREDAAGQMDVVAGGLDGTACRLEVSATTDNSQRARVQDRSPSCENSFRGRFMINADNFGVLANNQRNKVHNIQCNVNDNGGAVACANVGVLQLRLQGDNGTNIFRSFVTDEGPATAADNRRKFDVPVNSGEQAFEYQWIRASAPGASDGVFRMWANSNTTEASPDVEYTDLQNYNYCIDRINLGIIEPTNAWANNKTNVKLQLDEYESRRQTAIGLN</sequence>
<feature type="chain" id="PRO_5038102583" description="Secreted protein" evidence="1">
    <location>
        <begin position="23"/>
        <end position="252"/>
    </location>
</feature>
<keyword evidence="1" id="KW-0732">Signal</keyword>